<dbReference type="InterPro" id="IPR023996">
    <property type="entry name" value="TonB-dep_OMP_SusC/RagA"/>
</dbReference>
<dbReference type="AlphaFoldDB" id="A0A4Y8AIK6"/>
<keyword evidence="4" id="KW-0406">Ion transport</keyword>
<dbReference type="SUPFAM" id="SSF49464">
    <property type="entry name" value="Carboxypeptidase regulatory domain-like"/>
    <property type="match status" value="1"/>
</dbReference>
<evidence type="ECO:0000256" key="2">
    <source>
        <dbReference type="ARBA" id="ARBA00022448"/>
    </source>
</evidence>
<keyword evidence="6" id="KW-0408">Iron</keyword>
<dbReference type="InterPro" id="IPR011662">
    <property type="entry name" value="Secretin/TonB_short_N"/>
</dbReference>
<evidence type="ECO:0000256" key="5">
    <source>
        <dbReference type="ARBA" id="ARBA00022692"/>
    </source>
</evidence>
<keyword evidence="9 10" id="KW-0998">Cell outer membrane</keyword>
<dbReference type="Pfam" id="PF07715">
    <property type="entry name" value="Plug"/>
    <property type="match status" value="1"/>
</dbReference>
<evidence type="ECO:0000256" key="10">
    <source>
        <dbReference type="PROSITE-ProRule" id="PRU01360"/>
    </source>
</evidence>
<keyword evidence="3 10" id="KW-1134">Transmembrane beta strand</keyword>
<evidence type="ECO:0000256" key="9">
    <source>
        <dbReference type="ARBA" id="ARBA00023237"/>
    </source>
</evidence>
<evidence type="ECO:0000256" key="1">
    <source>
        <dbReference type="ARBA" id="ARBA00004571"/>
    </source>
</evidence>
<reference evidence="16" key="2">
    <citation type="submission" date="2019-03" db="EMBL/GenBank/DDBJ databases">
        <authorList>
            <person name="Yan Y.-Q."/>
            <person name="Du Z.-J."/>
        </authorList>
    </citation>
    <scope>NUCLEOTIDE SEQUENCE</scope>
    <source>
        <strain evidence="16">PP-F2FG21</strain>
    </source>
</reference>
<dbReference type="Gene3D" id="2.40.170.20">
    <property type="entry name" value="TonB-dependent receptor, beta-barrel domain"/>
    <property type="match status" value="1"/>
</dbReference>
<dbReference type="PROSITE" id="PS52016">
    <property type="entry name" value="TONB_DEPENDENT_REC_3"/>
    <property type="match status" value="1"/>
</dbReference>
<accession>A0A4Y8AIK6</accession>
<dbReference type="OrthoDB" id="9768177at2"/>
<dbReference type="NCBIfam" id="TIGR04056">
    <property type="entry name" value="OMP_RagA_SusC"/>
    <property type="match status" value="1"/>
</dbReference>
<dbReference type="Gene3D" id="2.170.130.10">
    <property type="entry name" value="TonB-dependent receptor, plug domain"/>
    <property type="match status" value="1"/>
</dbReference>
<evidence type="ECO:0000313" key="16">
    <source>
        <dbReference type="EMBL" id="TEW68906.1"/>
    </source>
</evidence>
<dbReference type="InterPro" id="IPR008969">
    <property type="entry name" value="CarboxyPept-like_regulatory"/>
</dbReference>
<evidence type="ECO:0000256" key="8">
    <source>
        <dbReference type="ARBA" id="ARBA00023136"/>
    </source>
</evidence>
<protein>
    <submittedName>
        <fullName evidence="16">SusC/RagA family TonB-linked outer membrane protein</fullName>
    </submittedName>
    <submittedName>
        <fullName evidence="15">TonB-linked SusC/RagA family outer membrane protein</fullName>
    </submittedName>
</protein>
<comment type="similarity">
    <text evidence="10 11">Belongs to the TonB-dependent receptor family.</text>
</comment>
<gene>
    <name evidence="16" type="ORF">E2R65_01720</name>
    <name evidence="15" type="ORF">GGR35_000657</name>
</gene>
<reference evidence="15 18" key="3">
    <citation type="submission" date="2020-08" db="EMBL/GenBank/DDBJ databases">
        <title>Genomic Encyclopedia of Type Strains, Phase IV (KMG-IV): sequencing the most valuable type-strain genomes for metagenomic binning, comparative biology and taxonomic classification.</title>
        <authorList>
            <person name="Goeker M."/>
        </authorList>
    </citation>
    <scope>NUCLEOTIDE SEQUENCE [LARGE SCALE GENOMIC DNA]</scope>
    <source>
        <strain evidence="15 18">DSM 100995</strain>
    </source>
</reference>
<evidence type="ECO:0000256" key="6">
    <source>
        <dbReference type="ARBA" id="ARBA00023004"/>
    </source>
</evidence>
<dbReference type="Pfam" id="PF00593">
    <property type="entry name" value="TonB_dep_Rec_b-barrel"/>
    <property type="match status" value="1"/>
</dbReference>
<evidence type="ECO:0000256" key="3">
    <source>
        <dbReference type="ARBA" id="ARBA00022452"/>
    </source>
</evidence>
<dbReference type="EMBL" id="JACIEG010000001">
    <property type="protein sequence ID" value="MBB3968071.1"/>
    <property type="molecule type" value="Genomic_DNA"/>
</dbReference>
<dbReference type="Proteomes" id="UP000583101">
    <property type="component" value="Unassembled WGS sequence"/>
</dbReference>
<feature type="domain" description="Secretin/TonB short N-terminal" evidence="13">
    <location>
        <begin position="68"/>
        <end position="119"/>
    </location>
</feature>
<dbReference type="InterPro" id="IPR036942">
    <property type="entry name" value="Beta-barrel_TonB_sf"/>
</dbReference>
<keyword evidence="4" id="KW-0410">Iron transport</keyword>
<reference evidence="16 17" key="1">
    <citation type="journal article" date="2016" name="Int. J. Syst. Evol. Microbiol.">
        <title>Proposal of Mucilaginibacter phyllosphaerae sp. nov. isolated from the phyllosphere of Galium album.</title>
        <authorList>
            <person name="Aydogan E.L."/>
            <person name="Busse H.J."/>
            <person name="Moser G."/>
            <person name="Muller C."/>
            <person name="Kampfer P."/>
            <person name="Glaeser S.P."/>
        </authorList>
    </citation>
    <scope>NUCLEOTIDE SEQUENCE [LARGE SCALE GENOMIC DNA]</scope>
    <source>
        <strain evidence="16 17">PP-F2FG21</strain>
    </source>
</reference>
<dbReference type="GO" id="GO:0006826">
    <property type="term" value="P:iron ion transport"/>
    <property type="evidence" value="ECO:0007669"/>
    <property type="project" value="UniProtKB-KW"/>
</dbReference>
<organism evidence="16 17">
    <name type="scientific">Mucilaginibacter phyllosphaerae</name>
    <dbReference type="NCBI Taxonomy" id="1812349"/>
    <lineage>
        <taxon>Bacteria</taxon>
        <taxon>Pseudomonadati</taxon>
        <taxon>Bacteroidota</taxon>
        <taxon>Sphingobacteriia</taxon>
        <taxon>Sphingobacteriales</taxon>
        <taxon>Sphingobacteriaceae</taxon>
        <taxon>Mucilaginibacter</taxon>
    </lineage>
</organism>
<dbReference type="InterPro" id="IPR039426">
    <property type="entry name" value="TonB-dep_rcpt-like"/>
</dbReference>
<name>A0A4Y8AIK6_9SPHI</name>
<evidence type="ECO:0000313" key="15">
    <source>
        <dbReference type="EMBL" id="MBB3968071.1"/>
    </source>
</evidence>
<evidence type="ECO:0000256" key="11">
    <source>
        <dbReference type="RuleBase" id="RU003357"/>
    </source>
</evidence>
<comment type="subcellular location">
    <subcellularLocation>
        <location evidence="1 10">Cell outer membrane</location>
        <topology evidence="1 10">Multi-pass membrane protein</topology>
    </subcellularLocation>
</comment>
<keyword evidence="8 10" id="KW-0472">Membrane</keyword>
<keyword evidence="7 11" id="KW-0798">TonB box</keyword>
<dbReference type="SUPFAM" id="SSF56935">
    <property type="entry name" value="Porins"/>
    <property type="match status" value="1"/>
</dbReference>
<sequence>MYKNFTRFFCTPPGCIHKFLLIMKLTTVLLIAAILQVSAAGFAQKITFVKSNSTLKQLFTQINKQTGYSVLLSGTGVKGNQNINANFKNTPLETVLKTVIGNRPVEYIIEEQTIVIRDKEHNIVAAPAPRKAKDTAIVITGQVLSTGNTGLAGATINVTTTNKVAFILTTSADGTFKFLADKGSILNISYIGFETYTTRISTGKLGGIILVPKSNELKEVKIQIGYGTTTKALNTGSVAVVNSVDIEKQPVANVLQALQGMVPGLTVSQTSGFASASFNIKLRGQNSLTTNSYGVNNLSEPLYILDGVPIISAGNSSDLNVGINKNGFTGPTEGQSPLYGLNPTDIESITVLKDADATAIYGARGANGVILITTKKGKAGPATVTANVYSGVSLQTKKLKLMNTQQYLEMRKRALANDNITPDDFNAYDLRVWDQNKYTDWQKELLGNANTTDAQLSLSGGDIQTTYRVSGGYNRTTPPFKGDYQEQRASGSLALNNVSFNNKLTTTATLNFSSTNSNLPQVDLTKLIFLAPNAPSLTDSQGNLNFTDYSLGGLPYEAIGLKRPYSASTKNFIGNLSLKYQIMAGLAFNTSLGYNLSKQNQLQTAPAGSYDPRYNQFSFSTFGNNDSQSWIIEPNLTYNKSIGRHNVTALLGSTFQDTRIEGNRIDATGYTDDTFLESLAGASNYRVVTNYTDTRFQSVFARINYNFDEKYIINLNGRRDGSSRFGNNRKFGNFGSVGAAWIFSKEDFMQGTSGFLSFGKIRGSYGLVGGDNLTDYQYLSSFVNGSYPYQGTPAYQLSRLGNDLFSWTTNKKLEAAIALGFLNGRINTEFSWYRNRSGNQLVSYPLSSVTGFTAVIANLPALVQNQGWELTLQSQNFRTKDFSWATSFNISHNRNKLLAFPGLATSSYAGKYAIGRSINSVGISKYTGVDAATGLYTFADINGDGSVDLYGDTDHVFEDTTPAFFGGINNTIGYQDFQLSFLFNFTKQKSILRLSNVAAGGINAGLGNQLILSEQLTGKPALENLTTNIYRADLFAYNNSDAVFVDASYIRLQNLSFAYNLPQGVTKRAGIKNMKLYLQGQNLLTVTGFKGTDPESPQSFSLPPRKIITAGIQLTF</sequence>
<keyword evidence="5 10" id="KW-0812">Transmembrane</keyword>
<evidence type="ECO:0000259" key="14">
    <source>
        <dbReference type="Pfam" id="PF07715"/>
    </source>
</evidence>
<keyword evidence="2 10" id="KW-0813">Transport</keyword>
<dbReference type="InterPro" id="IPR012910">
    <property type="entry name" value="Plug_dom"/>
</dbReference>
<dbReference type="Proteomes" id="UP000297248">
    <property type="component" value="Unassembled WGS sequence"/>
</dbReference>
<feature type="domain" description="TonB-dependent receptor-like beta-barrel" evidence="12">
    <location>
        <begin position="548"/>
        <end position="1083"/>
    </location>
</feature>
<proteinExistence type="inferred from homology"/>
<evidence type="ECO:0000313" key="17">
    <source>
        <dbReference type="Proteomes" id="UP000297248"/>
    </source>
</evidence>
<feature type="domain" description="TonB-dependent receptor plug" evidence="14">
    <location>
        <begin position="235"/>
        <end position="369"/>
    </location>
</feature>
<dbReference type="InterPro" id="IPR037066">
    <property type="entry name" value="Plug_dom_sf"/>
</dbReference>
<keyword evidence="18" id="KW-1185">Reference proteome</keyword>
<comment type="caution">
    <text evidence="16">The sequence shown here is derived from an EMBL/GenBank/DDBJ whole genome shotgun (WGS) entry which is preliminary data.</text>
</comment>
<dbReference type="InterPro" id="IPR023997">
    <property type="entry name" value="TonB-dep_OMP_SusC/RagA_CS"/>
</dbReference>
<dbReference type="Pfam" id="PF07660">
    <property type="entry name" value="STN"/>
    <property type="match status" value="1"/>
</dbReference>
<dbReference type="RefSeq" id="WP_134334745.1">
    <property type="nucleotide sequence ID" value="NZ_BMCZ01000001.1"/>
</dbReference>
<dbReference type="EMBL" id="SNQG01000001">
    <property type="protein sequence ID" value="TEW68906.1"/>
    <property type="molecule type" value="Genomic_DNA"/>
</dbReference>
<dbReference type="InterPro" id="IPR000531">
    <property type="entry name" value="Beta-barrel_TonB"/>
</dbReference>
<evidence type="ECO:0000259" key="13">
    <source>
        <dbReference type="Pfam" id="PF07660"/>
    </source>
</evidence>
<dbReference type="GO" id="GO:0009279">
    <property type="term" value="C:cell outer membrane"/>
    <property type="evidence" value="ECO:0007669"/>
    <property type="project" value="UniProtKB-SubCell"/>
</dbReference>
<evidence type="ECO:0000256" key="4">
    <source>
        <dbReference type="ARBA" id="ARBA00022496"/>
    </source>
</evidence>
<evidence type="ECO:0000313" key="18">
    <source>
        <dbReference type="Proteomes" id="UP000583101"/>
    </source>
</evidence>
<dbReference type="NCBIfam" id="TIGR04057">
    <property type="entry name" value="SusC_RagA_signa"/>
    <property type="match status" value="1"/>
</dbReference>
<evidence type="ECO:0000256" key="7">
    <source>
        <dbReference type="ARBA" id="ARBA00023077"/>
    </source>
</evidence>
<evidence type="ECO:0000259" key="12">
    <source>
        <dbReference type="Pfam" id="PF00593"/>
    </source>
</evidence>